<dbReference type="GO" id="GO:0006107">
    <property type="term" value="P:oxaloacetate metabolic process"/>
    <property type="evidence" value="ECO:0007669"/>
    <property type="project" value="TreeGrafter"/>
</dbReference>
<proteinExistence type="predicted"/>
<dbReference type="SUPFAM" id="SSF51621">
    <property type="entry name" value="Phosphoenolpyruvate/pyruvate domain"/>
    <property type="match status" value="1"/>
</dbReference>
<organism evidence="7 8">
    <name type="scientific">Pseudoduganella namucuonensis</name>
    <dbReference type="NCBI Taxonomy" id="1035707"/>
    <lineage>
        <taxon>Bacteria</taxon>
        <taxon>Pseudomonadati</taxon>
        <taxon>Pseudomonadota</taxon>
        <taxon>Betaproteobacteria</taxon>
        <taxon>Burkholderiales</taxon>
        <taxon>Oxalobacteraceae</taxon>
        <taxon>Telluria group</taxon>
        <taxon>Pseudoduganella</taxon>
    </lineage>
</organism>
<keyword evidence="2 5" id="KW-0479">Metal-binding</keyword>
<evidence type="ECO:0000259" key="6">
    <source>
        <dbReference type="Pfam" id="PF03328"/>
    </source>
</evidence>
<feature type="binding site" evidence="5">
    <location>
        <position position="130"/>
    </location>
    <ligand>
        <name>Mg(2+)</name>
        <dbReference type="ChEBI" id="CHEBI:18420"/>
    </ligand>
</feature>
<gene>
    <name evidence="7" type="ORF">SAMN05216552_104144</name>
</gene>
<evidence type="ECO:0000256" key="3">
    <source>
        <dbReference type="ARBA" id="ARBA00022842"/>
    </source>
</evidence>
<dbReference type="Gene3D" id="3.20.20.60">
    <property type="entry name" value="Phosphoenolpyruvate-binding domains"/>
    <property type="match status" value="1"/>
</dbReference>
<evidence type="ECO:0000256" key="5">
    <source>
        <dbReference type="PIRSR" id="PIRSR015582-2"/>
    </source>
</evidence>
<dbReference type="InterPro" id="IPR011206">
    <property type="entry name" value="Citrate_lyase_beta/mcl1/mcl2"/>
</dbReference>
<dbReference type="RefSeq" id="WP_093559793.1">
    <property type="nucleotide sequence ID" value="NZ_FPBO01000041.1"/>
</dbReference>
<dbReference type="STRING" id="1035707.SAMN05216552_104144"/>
<name>A0A1I7LWY8_9BURK</name>
<dbReference type="Pfam" id="PF03328">
    <property type="entry name" value="HpcH_HpaI"/>
    <property type="match status" value="1"/>
</dbReference>
<feature type="binding site" evidence="4">
    <location>
        <position position="130"/>
    </location>
    <ligand>
        <name>substrate</name>
    </ligand>
</feature>
<dbReference type="InterPro" id="IPR040442">
    <property type="entry name" value="Pyrv_kinase-like_dom_sf"/>
</dbReference>
<keyword evidence="7" id="KW-0456">Lyase</keyword>
<dbReference type="PANTHER" id="PTHR32308">
    <property type="entry name" value="LYASE BETA SUBUNIT, PUTATIVE (AFU_ORTHOLOGUE AFUA_4G13030)-RELATED"/>
    <property type="match status" value="1"/>
</dbReference>
<dbReference type="GO" id="GO:0016829">
    <property type="term" value="F:lyase activity"/>
    <property type="evidence" value="ECO:0007669"/>
    <property type="project" value="UniProtKB-KW"/>
</dbReference>
<keyword evidence="3 5" id="KW-0460">Magnesium</keyword>
<dbReference type="PANTHER" id="PTHR32308:SF10">
    <property type="entry name" value="CITRATE LYASE SUBUNIT BETA"/>
    <property type="match status" value="1"/>
</dbReference>
<evidence type="ECO:0000313" key="7">
    <source>
        <dbReference type="EMBL" id="SFV14192.1"/>
    </source>
</evidence>
<evidence type="ECO:0000313" key="8">
    <source>
        <dbReference type="Proteomes" id="UP000199391"/>
    </source>
</evidence>
<accession>A0A1I7LWY8</accession>
<reference evidence="8" key="1">
    <citation type="submission" date="2016-10" db="EMBL/GenBank/DDBJ databases">
        <authorList>
            <person name="Varghese N."/>
            <person name="Submissions S."/>
        </authorList>
    </citation>
    <scope>NUCLEOTIDE SEQUENCE [LARGE SCALE GENOMIC DNA]</scope>
    <source>
        <strain evidence="8">CGMCC 1.11014</strain>
    </source>
</reference>
<dbReference type="InterPro" id="IPR015813">
    <property type="entry name" value="Pyrv/PenolPyrv_kinase-like_dom"/>
</dbReference>
<comment type="cofactor">
    <cofactor evidence="1">
        <name>Mg(2+)</name>
        <dbReference type="ChEBI" id="CHEBI:18420"/>
    </cofactor>
</comment>
<dbReference type="Proteomes" id="UP000199391">
    <property type="component" value="Unassembled WGS sequence"/>
</dbReference>
<dbReference type="OrthoDB" id="348111at2"/>
<feature type="domain" description="HpcH/HpaI aldolase/citrate lyase" evidence="6">
    <location>
        <begin position="20"/>
        <end position="221"/>
    </location>
</feature>
<dbReference type="AlphaFoldDB" id="A0A1I7LWY8"/>
<feature type="binding site" evidence="4">
    <location>
        <position position="81"/>
    </location>
    <ligand>
        <name>substrate</name>
    </ligand>
</feature>
<dbReference type="PIRSF" id="PIRSF015582">
    <property type="entry name" value="Cit_lyase_B"/>
    <property type="match status" value="1"/>
</dbReference>
<evidence type="ECO:0000256" key="2">
    <source>
        <dbReference type="ARBA" id="ARBA00022723"/>
    </source>
</evidence>
<evidence type="ECO:0000256" key="4">
    <source>
        <dbReference type="PIRSR" id="PIRSR015582-1"/>
    </source>
</evidence>
<keyword evidence="8" id="KW-1185">Reference proteome</keyword>
<dbReference type="InterPro" id="IPR005000">
    <property type="entry name" value="Aldolase/citrate-lyase_domain"/>
</dbReference>
<evidence type="ECO:0000256" key="1">
    <source>
        <dbReference type="ARBA" id="ARBA00001946"/>
    </source>
</evidence>
<protein>
    <submittedName>
        <fullName evidence="7">Citrate lyase subunit beta / citryl-CoA lyase</fullName>
    </submittedName>
</protein>
<dbReference type="GO" id="GO:0000287">
    <property type="term" value="F:magnesium ion binding"/>
    <property type="evidence" value="ECO:0007669"/>
    <property type="project" value="TreeGrafter"/>
</dbReference>
<dbReference type="EMBL" id="FPBO01000041">
    <property type="protein sequence ID" value="SFV14192.1"/>
    <property type="molecule type" value="Genomic_DNA"/>
</dbReference>
<sequence length="238" mass="24860">MSTAVHAAPPDARLALAHTFLLLPADRPERYTEACASGADAIIIDLENTVAPSAKAAARAALSDWLDSPAGRAPHIPVLVRVNCVNSGCFGDDLTLCHRPGIAGIVLPRAERVDDVASASSTAPLFPVIETALGFSRMADIATAPRVQRLLFGATGFRADLGIGGGREELLYFRSQIVLASRLAGLHKPVDGVTAGHEDEVQADARHVHRLGFGGKLCAHAAELAPVGRAFAPATDAR</sequence>